<evidence type="ECO:0000256" key="1">
    <source>
        <dbReference type="ARBA" id="ARBA00004229"/>
    </source>
</evidence>
<comment type="similarity">
    <text evidence="7">Belongs to the GTP-binding elongation factor family. EF-G/EF-2 subfamily.</text>
</comment>
<keyword evidence="6 7" id="KW-0342">GTP-binding</keyword>
<evidence type="ECO:0000313" key="9">
    <source>
        <dbReference type="EMBL" id="CAJ1960957.1"/>
    </source>
</evidence>
<sequence>MAFILRTNSRHFAGANATKFFQPQVLATGTNNFYRWMSTDKEIRNIGISAHIDSGKTTLTERILFYTGRINSIHDVRGKDGIGAKMDSMDLEREKGITIQSAATFCQWGDSHINIIDTPGHVDFTIEVERALRVLDGGVLVLCGVSGVQSQSLTVDRQMKRYNVPRLAFINKLDRQGSNPWGVIEQLRDQLKLNAAAVQIPVGLEATHTGVVDIVEMRSVHFDGEKGENLVYGDIPEDMVDTVEEKRAELFEHLAEVDDEIAELFLMEEEPDKETLKAAIRRQTIACAFVPVFMGSAFKNKGVQPLLDGVIDYLPQPFEKENYALDLTKDEEPVKVSADDKDSLLALAFKLDETQYGQLTYMRIYQGMLKKGNYITNVNSGKKIKLSRIVRMHSDDMEEIDGAGAGEVVAMFGVDCSSMDTFSDGSMDLVMSTMFVPEPVMSLAVKPKKTTMQTQFGKALNKFSKEDPTLRVKIDPETKETILSGMGELHLEVYIERMNREYGVECTTGQPNVNYKETINKMMKFDYVHKKQTGGAGQYARVIGYLEPLSEEGQKEIGKPTEFDNQCIGTNIPPEYYSSCEKGTDDAMVEGALVGAEVEGVRVVLKDGASHAVDSSDMAFRTCMANAIRDTMKKANPSILEPVMAVEVEIPSEFQGTVVAALNRRMGMIQSSDVNDDGSGIKIVAEVPLANMFGYSTELRSLTQGKGEFSMEYFKHIQVPKNTQEDLMKKYIESKKKDEEAA</sequence>
<dbReference type="InterPro" id="IPR000640">
    <property type="entry name" value="EFG_V-like"/>
</dbReference>
<keyword evidence="10" id="KW-1185">Reference proteome</keyword>
<keyword evidence="5 7" id="KW-0648">Protein biosynthesis</keyword>
<dbReference type="HAMAP" id="MF_00054_B">
    <property type="entry name" value="EF_G_EF_2_B"/>
    <property type="match status" value="1"/>
</dbReference>
<dbReference type="GO" id="GO:0003924">
    <property type="term" value="F:GTPase activity"/>
    <property type="evidence" value="ECO:0007669"/>
    <property type="project" value="UniProtKB-UniRule"/>
</dbReference>
<dbReference type="NCBIfam" id="TIGR00231">
    <property type="entry name" value="small_GTP"/>
    <property type="match status" value="1"/>
</dbReference>
<evidence type="ECO:0000259" key="8">
    <source>
        <dbReference type="PROSITE" id="PS51722"/>
    </source>
</evidence>
<dbReference type="PRINTS" id="PR00315">
    <property type="entry name" value="ELONGATNFCT"/>
</dbReference>
<keyword evidence="4 7" id="KW-0251">Elongation factor</keyword>
<dbReference type="CDD" id="cd01434">
    <property type="entry name" value="EFG_mtEFG1_IV"/>
    <property type="match status" value="1"/>
</dbReference>
<dbReference type="FunFam" id="3.30.70.870:FF:000001">
    <property type="entry name" value="Elongation factor G"/>
    <property type="match status" value="1"/>
</dbReference>
<dbReference type="InterPro" id="IPR027417">
    <property type="entry name" value="P-loop_NTPase"/>
</dbReference>
<dbReference type="InterPro" id="IPR035647">
    <property type="entry name" value="EFG_III/V"/>
</dbReference>
<dbReference type="Pfam" id="PF14492">
    <property type="entry name" value="EFG_III"/>
    <property type="match status" value="1"/>
</dbReference>
<dbReference type="InterPro" id="IPR047872">
    <property type="entry name" value="EFG_IV"/>
</dbReference>
<evidence type="ECO:0000256" key="7">
    <source>
        <dbReference type="HAMAP-Rule" id="MF_03061"/>
    </source>
</evidence>
<keyword evidence="3 7" id="KW-0547">Nucleotide-binding</keyword>
<keyword evidence="7" id="KW-0496">Mitochondrion</keyword>
<dbReference type="InterPro" id="IPR004540">
    <property type="entry name" value="Transl_elong_EFG/EF2"/>
</dbReference>
<feature type="binding site" evidence="7">
    <location>
        <begin position="50"/>
        <end position="57"/>
    </location>
    <ligand>
        <name>GTP</name>
        <dbReference type="ChEBI" id="CHEBI:37565"/>
    </ligand>
</feature>
<dbReference type="AlphaFoldDB" id="A0AAD2JLC8"/>
<comment type="subcellular location">
    <subcellularLocation>
        <location evidence="7">Mitochondrion</location>
    </subcellularLocation>
    <subcellularLocation>
        <location evidence="1">Plastid</location>
        <location evidence="1">Chloroplast</location>
    </subcellularLocation>
</comment>
<dbReference type="InterPro" id="IPR000795">
    <property type="entry name" value="T_Tr_GTP-bd_dom"/>
</dbReference>
<dbReference type="Gene3D" id="3.30.230.10">
    <property type="match status" value="1"/>
</dbReference>
<dbReference type="InterPro" id="IPR009000">
    <property type="entry name" value="Transl_B-barrel_sf"/>
</dbReference>
<dbReference type="Pfam" id="PF03764">
    <property type="entry name" value="EFG_IV"/>
    <property type="match status" value="1"/>
</dbReference>
<evidence type="ECO:0000313" key="10">
    <source>
        <dbReference type="Proteomes" id="UP001295423"/>
    </source>
</evidence>
<comment type="pathway">
    <text evidence="7">Protein biosynthesis; polypeptide chain elongation.</text>
</comment>
<dbReference type="Gene3D" id="2.40.30.10">
    <property type="entry name" value="Translation factors"/>
    <property type="match status" value="1"/>
</dbReference>
<dbReference type="Gene3D" id="3.40.50.300">
    <property type="entry name" value="P-loop containing nucleotide triphosphate hydrolases"/>
    <property type="match status" value="1"/>
</dbReference>
<dbReference type="PANTHER" id="PTHR43636">
    <property type="entry name" value="ELONGATION FACTOR G, MITOCHONDRIAL"/>
    <property type="match status" value="1"/>
</dbReference>
<dbReference type="InterPro" id="IPR020568">
    <property type="entry name" value="Ribosomal_Su5_D2-typ_SF"/>
</dbReference>
<evidence type="ECO:0000256" key="3">
    <source>
        <dbReference type="ARBA" id="ARBA00022741"/>
    </source>
</evidence>
<dbReference type="NCBIfam" id="NF009381">
    <property type="entry name" value="PRK12740.1-5"/>
    <property type="match status" value="1"/>
</dbReference>
<dbReference type="CDD" id="cd04091">
    <property type="entry name" value="mtEFG1_II_like"/>
    <property type="match status" value="1"/>
</dbReference>
<dbReference type="PANTHER" id="PTHR43636:SF2">
    <property type="entry name" value="ELONGATION FACTOR G, MITOCHONDRIAL"/>
    <property type="match status" value="1"/>
</dbReference>
<dbReference type="InterPro" id="IPR005517">
    <property type="entry name" value="Transl_elong_EFG/EF2_IV"/>
</dbReference>
<dbReference type="GO" id="GO:0070125">
    <property type="term" value="P:mitochondrial translational elongation"/>
    <property type="evidence" value="ECO:0007669"/>
    <property type="project" value="UniProtKB-UniRule"/>
</dbReference>
<feature type="binding site" evidence="7">
    <location>
        <begin position="117"/>
        <end position="121"/>
    </location>
    <ligand>
        <name>GTP</name>
        <dbReference type="ChEBI" id="CHEBI:37565"/>
    </ligand>
</feature>
<dbReference type="PROSITE" id="PS00301">
    <property type="entry name" value="G_TR_1"/>
    <property type="match status" value="1"/>
</dbReference>
<comment type="caution">
    <text evidence="9">The sequence shown here is derived from an EMBL/GenBank/DDBJ whole genome shotgun (WGS) entry which is preliminary data.</text>
</comment>
<dbReference type="Gene3D" id="3.30.70.870">
    <property type="entry name" value="Elongation Factor G (Translational Gtpase), domain 3"/>
    <property type="match status" value="1"/>
</dbReference>
<dbReference type="EMBL" id="CAKOGP040002080">
    <property type="protein sequence ID" value="CAJ1960957.1"/>
    <property type="molecule type" value="Genomic_DNA"/>
</dbReference>
<accession>A0AAD2JLC8</accession>
<dbReference type="NCBIfam" id="TIGR00484">
    <property type="entry name" value="EF-G"/>
    <property type="match status" value="1"/>
</dbReference>
<dbReference type="SUPFAM" id="SSF52540">
    <property type="entry name" value="P-loop containing nucleoside triphosphate hydrolases"/>
    <property type="match status" value="1"/>
</dbReference>
<name>A0AAD2JLC8_9STRA</name>
<protein>
    <recommendedName>
        <fullName evidence="7">Elongation factor G, mitochondrial</fullName>
        <shortName evidence="7">EF-Gmt</shortName>
    </recommendedName>
    <alternativeName>
        <fullName evidence="7">Elongation factor G 1, mitochondrial</fullName>
        <shortName evidence="7">mEF-G 1</shortName>
    </alternativeName>
    <alternativeName>
        <fullName evidence="7">Elongation factor G1</fullName>
    </alternativeName>
</protein>
<dbReference type="SMART" id="SM00838">
    <property type="entry name" value="EFG_C"/>
    <property type="match status" value="1"/>
</dbReference>
<dbReference type="InterPro" id="IPR009022">
    <property type="entry name" value="EFG_III"/>
</dbReference>
<dbReference type="FunFam" id="3.30.230.10:FF:000003">
    <property type="entry name" value="Elongation factor G"/>
    <property type="match status" value="1"/>
</dbReference>
<dbReference type="SMART" id="SM00889">
    <property type="entry name" value="EFG_IV"/>
    <property type="match status" value="1"/>
</dbReference>
<evidence type="ECO:0000256" key="6">
    <source>
        <dbReference type="ARBA" id="ARBA00023134"/>
    </source>
</evidence>
<dbReference type="SUPFAM" id="SSF54980">
    <property type="entry name" value="EF-G C-terminal domain-like"/>
    <property type="match status" value="2"/>
</dbReference>
<evidence type="ECO:0000256" key="4">
    <source>
        <dbReference type="ARBA" id="ARBA00022768"/>
    </source>
</evidence>
<dbReference type="SUPFAM" id="SSF54211">
    <property type="entry name" value="Ribosomal protein S5 domain 2-like"/>
    <property type="match status" value="1"/>
</dbReference>
<proteinExistence type="inferred from homology"/>
<dbReference type="InterPro" id="IPR004161">
    <property type="entry name" value="EFTu-like_2"/>
</dbReference>
<dbReference type="FunFam" id="2.40.30.10:FF:000022">
    <property type="entry name" value="Elongation factor G, mitochondrial"/>
    <property type="match status" value="1"/>
</dbReference>
<evidence type="ECO:0000256" key="5">
    <source>
        <dbReference type="ARBA" id="ARBA00022917"/>
    </source>
</evidence>
<dbReference type="GO" id="GO:0003746">
    <property type="term" value="F:translation elongation factor activity"/>
    <property type="evidence" value="ECO:0007669"/>
    <property type="project" value="UniProtKB-UniRule"/>
</dbReference>
<dbReference type="InterPro" id="IPR014721">
    <property type="entry name" value="Ribsml_uS5_D2-typ_fold_subgr"/>
</dbReference>
<dbReference type="InterPro" id="IPR041095">
    <property type="entry name" value="EFG_II"/>
</dbReference>
<feature type="domain" description="Tr-type G" evidence="8">
    <location>
        <begin position="41"/>
        <end position="318"/>
    </location>
</feature>
<dbReference type="PROSITE" id="PS51722">
    <property type="entry name" value="G_TR_2"/>
    <property type="match status" value="1"/>
</dbReference>
<dbReference type="CDD" id="cd16262">
    <property type="entry name" value="EFG_III"/>
    <property type="match status" value="1"/>
</dbReference>
<dbReference type="InterPro" id="IPR005225">
    <property type="entry name" value="Small_GTP-bd"/>
</dbReference>
<evidence type="ECO:0000256" key="2">
    <source>
        <dbReference type="ARBA" id="ARBA00005870"/>
    </source>
</evidence>
<dbReference type="InterPro" id="IPR031157">
    <property type="entry name" value="G_TR_CS"/>
</dbReference>
<comment type="function">
    <text evidence="7">Mitochondrial GTPase that catalyzes the GTP-dependent ribosomal translocation step during translation elongation. During this step, the ribosome changes from the pre-translocational (PRE) to the post-translocational (POST) state as the newly formed A-site-bound peptidyl-tRNA and P-site-bound deacylated tRNA move to the P and E sites, respectively. Catalyzes the coordinated movement of the two tRNA molecules, the mRNA and conformational changes in the ribosome.</text>
</comment>
<dbReference type="FunFam" id="3.30.70.240:FF:000001">
    <property type="entry name" value="Elongation factor G"/>
    <property type="match status" value="1"/>
</dbReference>
<gene>
    <name evidence="9" type="ORF">CYCCA115_LOCUS18968</name>
</gene>
<dbReference type="FunFam" id="3.40.50.300:FF:000029">
    <property type="entry name" value="Elongation factor G"/>
    <property type="match status" value="1"/>
</dbReference>
<organism evidence="9 10">
    <name type="scientific">Cylindrotheca closterium</name>
    <dbReference type="NCBI Taxonomy" id="2856"/>
    <lineage>
        <taxon>Eukaryota</taxon>
        <taxon>Sar</taxon>
        <taxon>Stramenopiles</taxon>
        <taxon>Ochrophyta</taxon>
        <taxon>Bacillariophyta</taxon>
        <taxon>Bacillariophyceae</taxon>
        <taxon>Bacillariophycidae</taxon>
        <taxon>Bacillariales</taxon>
        <taxon>Bacillariaceae</taxon>
        <taxon>Cylindrotheca</taxon>
    </lineage>
</organism>
<dbReference type="GO" id="GO:0005739">
    <property type="term" value="C:mitochondrion"/>
    <property type="evidence" value="ECO:0007669"/>
    <property type="project" value="UniProtKB-SubCell"/>
</dbReference>
<dbReference type="GO" id="GO:0009507">
    <property type="term" value="C:chloroplast"/>
    <property type="evidence" value="ECO:0007669"/>
    <property type="project" value="UniProtKB-SubCell"/>
</dbReference>
<dbReference type="CDD" id="cd01886">
    <property type="entry name" value="EF-G"/>
    <property type="match status" value="1"/>
</dbReference>
<dbReference type="GO" id="GO:0005525">
    <property type="term" value="F:GTP binding"/>
    <property type="evidence" value="ECO:0007669"/>
    <property type="project" value="UniProtKB-UniRule"/>
</dbReference>
<reference evidence="9" key="1">
    <citation type="submission" date="2023-08" db="EMBL/GenBank/DDBJ databases">
        <authorList>
            <person name="Audoor S."/>
            <person name="Bilcke G."/>
        </authorList>
    </citation>
    <scope>NUCLEOTIDE SEQUENCE</scope>
</reference>
<dbReference type="Pfam" id="PF00679">
    <property type="entry name" value="EFG_C"/>
    <property type="match status" value="1"/>
</dbReference>
<dbReference type="Pfam" id="PF03144">
    <property type="entry name" value="GTP_EFTU_D2"/>
    <property type="match status" value="1"/>
</dbReference>
<dbReference type="Gene3D" id="3.30.70.240">
    <property type="match status" value="1"/>
</dbReference>
<comment type="similarity">
    <text evidence="2">Belongs to the TRAFAC class translation factor GTPase superfamily. Classic translation factor GTPase family. EF-G/EF-2 subfamily.</text>
</comment>
<dbReference type="Pfam" id="PF00009">
    <property type="entry name" value="GTP_EFTU"/>
    <property type="match status" value="1"/>
</dbReference>
<dbReference type="SUPFAM" id="SSF50447">
    <property type="entry name" value="Translation proteins"/>
    <property type="match status" value="1"/>
</dbReference>
<dbReference type="Proteomes" id="UP001295423">
    <property type="component" value="Unassembled WGS sequence"/>
</dbReference>
<feature type="binding site" evidence="7">
    <location>
        <begin position="171"/>
        <end position="174"/>
    </location>
    <ligand>
        <name>GTP</name>
        <dbReference type="ChEBI" id="CHEBI:37565"/>
    </ligand>
</feature>